<sequence length="155" mass="17868">MRESVLLAMENFFRVMNIQDLIAALDDVLHKDQALERVATEIYAYLLDKKPKDSAIIFANGDLSKQEVLQLQQNFKDDEQTFKQQNEHQYVVIQYLKVPQNEEFSKIFSQLSYIATTLHTIIDESPSDQLISFTALEALNELSSDSNLIKIYSCD</sequence>
<gene>
    <name evidence="1" type="ORF">FGO68_gene275</name>
</gene>
<protein>
    <submittedName>
        <fullName evidence="1">Uncharacterized protein</fullName>
    </submittedName>
</protein>
<proteinExistence type="predicted"/>
<dbReference type="EMBL" id="RRYP01016864">
    <property type="protein sequence ID" value="TNV74548.1"/>
    <property type="molecule type" value="Genomic_DNA"/>
</dbReference>
<dbReference type="AlphaFoldDB" id="A0A8J8NGX9"/>
<accession>A0A8J8NGX9</accession>
<organism evidence="1 2">
    <name type="scientific">Halteria grandinella</name>
    <dbReference type="NCBI Taxonomy" id="5974"/>
    <lineage>
        <taxon>Eukaryota</taxon>
        <taxon>Sar</taxon>
        <taxon>Alveolata</taxon>
        <taxon>Ciliophora</taxon>
        <taxon>Intramacronucleata</taxon>
        <taxon>Spirotrichea</taxon>
        <taxon>Stichotrichia</taxon>
        <taxon>Sporadotrichida</taxon>
        <taxon>Halteriidae</taxon>
        <taxon>Halteria</taxon>
    </lineage>
</organism>
<keyword evidence="2" id="KW-1185">Reference proteome</keyword>
<reference evidence="1" key="1">
    <citation type="submission" date="2019-06" db="EMBL/GenBank/DDBJ databases">
        <authorList>
            <person name="Zheng W."/>
        </authorList>
    </citation>
    <scope>NUCLEOTIDE SEQUENCE</scope>
    <source>
        <strain evidence="1">QDHG01</strain>
    </source>
</reference>
<evidence type="ECO:0000313" key="1">
    <source>
        <dbReference type="EMBL" id="TNV74548.1"/>
    </source>
</evidence>
<name>A0A8J8NGX9_HALGN</name>
<comment type="caution">
    <text evidence="1">The sequence shown here is derived from an EMBL/GenBank/DDBJ whole genome shotgun (WGS) entry which is preliminary data.</text>
</comment>
<dbReference type="Proteomes" id="UP000785679">
    <property type="component" value="Unassembled WGS sequence"/>
</dbReference>
<evidence type="ECO:0000313" key="2">
    <source>
        <dbReference type="Proteomes" id="UP000785679"/>
    </source>
</evidence>